<dbReference type="CDD" id="cd21911">
    <property type="entry name" value="CC1_SLMAP"/>
    <property type="match status" value="1"/>
</dbReference>
<comment type="subunit">
    <text evidence="17">Homodimer. Interacts with myosin. Interacts with SIKE1 and both associate with the STRIPAK core complex composed of PP2A catalytic and scaffolding subunits, the striatins (PP2A regulatory subunits), the striatin-associated proteins MOB4, STRIP1 and STRIP2, PDCD10 and members of the STE20 kinases, such as STK24 and STK26. Interacts (via FHA domain) with STK3 (when phosphorylated); the interaction associates STK3 with the STRIPAK complex.</text>
</comment>
<dbReference type="AlphaFoldDB" id="A0A8C4K3M9"/>
<reference evidence="23" key="2">
    <citation type="submission" date="2025-09" db="UniProtKB">
        <authorList>
            <consortium name="Ensembl"/>
        </authorList>
    </citation>
    <scope>IDENTIFICATION</scope>
</reference>
<dbReference type="GO" id="GO:0042383">
    <property type="term" value="C:sarcolemma"/>
    <property type="evidence" value="ECO:0007669"/>
    <property type="project" value="UniProtKB-SubCell"/>
</dbReference>
<keyword evidence="12" id="KW-0206">Cytoskeleton</keyword>
<evidence type="ECO:0000256" key="8">
    <source>
        <dbReference type="ARBA" id="ARBA00022989"/>
    </source>
</evidence>
<sequence length="781" mass="89620">MPSALAIFTCRPNSHPFQERHVYLDEPVKIGRSVARCRPAQNNATFDCKVLSRNHALVWFDHKTGKFYLQDTKSSNGTFINSQRLSRGSEESPPCEIMSGDIIQFGVDVTENTRKVTHGCIVSTIKLFLPDGMEARLRSDVIHAPLPSPVDKVAANTPSMYSQELFQLSQYLQEALHREQMLEQKLATLQRLLAVTQEASDTSWQALIDEDRLLSRLEVMGNQLQACSKNQTEDSIRKELIALQEDKHNYETTAKESLRRVLQEKIEVVRKLSEVERSLSNTEDECTHLKEMNERTQEELRELANKYNGAVNEIKDLSDKLKVAEGRQEEIQQKGLAEKKELQHKIDEMEEREQELQAKIEALQADNDFTNERLTALQVRLEHLQEKTLKEHNSLGIQVDDFIPKINGSTEKDKIIDEGHLTKVEERKLLKENQAKAKESDLSDTLSPSKEKSSDDTTDAQMDDQELNEPIVKVALLKALLEEERKAYRMQVEESSKQINVLQAQLRRLQEDIENLREEKENEISSTRNQLIDAQNEIVLLQQAAEKTASERDTDISALQEELQKVRAELERWRKDASDYEKEIVSLQASFQLRCQQCEDQQKEEATRLKGELEKLKEEWSALEAECVTLKKENTLLASELQRQEKELSSSQKQSLALTSDISVLEMSRKELENQMGSLREKHQRDAASLKSQLSEAENQAKDVQKEYERTQTVLSELKAKFEMAEQEKQSITDELKQCKENLKLLQEKGNNRQWPWMPVMAALVAVTAVVLYPGLTRASP</sequence>
<dbReference type="Ensembl" id="ENSDNVT00000019694.1">
    <property type="protein sequence ID" value="ENSDNVP00000016400.1"/>
    <property type="gene ID" value="ENSDNVG00000011464.1"/>
</dbReference>
<evidence type="ECO:0000256" key="7">
    <source>
        <dbReference type="ARBA" id="ARBA00022824"/>
    </source>
</evidence>
<feature type="coiled-coil region" evidence="19">
    <location>
        <begin position="478"/>
        <end position="749"/>
    </location>
</feature>
<dbReference type="Pfam" id="PF00498">
    <property type="entry name" value="FHA"/>
    <property type="match status" value="1"/>
</dbReference>
<name>A0A8C4K3M9_DRONO</name>
<evidence type="ECO:0000256" key="21">
    <source>
        <dbReference type="SAM" id="Phobius"/>
    </source>
</evidence>
<evidence type="ECO:0000256" key="13">
    <source>
        <dbReference type="ARBA" id="ARBA00046294"/>
    </source>
</evidence>
<evidence type="ECO:0000256" key="6">
    <source>
        <dbReference type="ARBA" id="ARBA00022692"/>
    </source>
</evidence>
<evidence type="ECO:0000256" key="15">
    <source>
        <dbReference type="ARBA" id="ARBA00060409"/>
    </source>
</evidence>
<protein>
    <recommendedName>
        <fullName evidence="18">Sarcolemmal membrane-associated protein</fullName>
    </recommendedName>
</protein>
<evidence type="ECO:0000256" key="20">
    <source>
        <dbReference type="SAM" id="MobiDB-lite"/>
    </source>
</evidence>
<dbReference type="PANTHER" id="PTHR15715:SF22">
    <property type="entry name" value="SARCOLEMMAL MEMBRANE-ASSOCIATED PROTEIN"/>
    <property type="match status" value="1"/>
</dbReference>
<feature type="domain" description="FHA" evidence="22">
    <location>
        <begin position="28"/>
        <end position="85"/>
    </location>
</feature>
<keyword evidence="5" id="KW-0597">Phosphoprotein</keyword>
<dbReference type="SMART" id="SM00240">
    <property type="entry name" value="FHA"/>
    <property type="match status" value="1"/>
</dbReference>
<evidence type="ECO:0000256" key="1">
    <source>
        <dbReference type="ARBA" id="ARBA00004300"/>
    </source>
</evidence>
<dbReference type="PANTHER" id="PTHR15715">
    <property type="entry name" value="CENTROSOMAL PROTEIN OF 170 KDA"/>
    <property type="match status" value="1"/>
</dbReference>
<evidence type="ECO:0000256" key="4">
    <source>
        <dbReference type="ARBA" id="ARBA00022490"/>
    </source>
</evidence>
<evidence type="ECO:0000259" key="22">
    <source>
        <dbReference type="PROSITE" id="PS50006"/>
    </source>
</evidence>
<feature type="region of interest" description="Disordered" evidence="20">
    <location>
        <begin position="432"/>
        <end position="467"/>
    </location>
</feature>
<dbReference type="PROSITE" id="PS50006">
    <property type="entry name" value="FHA_DOMAIN"/>
    <property type="match status" value="1"/>
</dbReference>
<keyword evidence="24" id="KW-1185">Reference proteome</keyword>
<feature type="compositionally biased region" description="Acidic residues" evidence="20">
    <location>
        <begin position="456"/>
        <end position="467"/>
    </location>
</feature>
<dbReference type="Gene3D" id="2.60.200.20">
    <property type="match status" value="1"/>
</dbReference>
<evidence type="ECO:0000256" key="18">
    <source>
        <dbReference type="ARBA" id="ARBA00074026"/>
    </source>
</evidence>
<dbReference type="InterPro" id="IPR051176">
    <property type="entry name" value="Cent_Immune-Sig_Mod"/>
</dbReference>
<evidence type="ECO:0000256" key="3">
    <source>
        <dbReference type="ARBA" id="ARBA00022475"/>
    </source>
</evidence>
<keyword evidence="10" id="KW-0496">Mitochondrion</keyword>
<dbReference type="GO" id="GO:0072659">
    <property type="term" value="P:protein localization to plasma membrane"/>
    <property type="evidence" value="ECO:0007669"/>
    <property type="project" value="TreeGrafter"/>
</dbReference>
<accession>A0A8C4K3M9</accession>
<dbReference type="SUPFAM" id="SSF58100">
    <property type="entry name" value="Bacterial hemolysins"/>
    <property type="match status" value="1"/>
</dbReference>
<evidence type="ECO:0000256" key="10">
    <source>
        <dbReference type="ARBA" id="ARBA00023128"/>
    </source>
</evidence>
<keyword evidence="9 19" id="KW-0175">Coiled coil</keyword>
<dbReference type="Proteomes" id="UP000694423">
    <property type="component" value="Unplaced"/>
</dbReference>
<keyword evidence="8 21" id="KW-1133">Transmembrane helix</keyword>
<evidence type="ECO:0000256" key="5">
    <source>
        <dbReference type="ARBA" id="ARBA00022553"/>
    </source>
</evidence>
<comment type="subcellular location">
    <subcellularLocation>
        <location evidence="15">Cell membrane</location>
        <location evidence="15">Sarcolemma</location>
        <topology evidence="15">Single-pass type IV membrane protein</topology>
    </subcellularLocation>
    <subcellularLocation>
        <location evidence="1">Cytoplasm</location>
        <location evidence="1">Cytoskeleton</location>
        <location evidence="1">Microtubule organizing center</location>
        <location evidence="1">Centrosome</location>
    </subcellularLocation>
    <subcellularLocation>
        <location evidence="2">Endoplasmic reticulum membrane</location>
        <topology evidence="2">Single-pass membrane protein</topology>
    </subcellularLocation>
    <subcellularLocation>
        <location evidence="13">Mitochondrion membrane</location>
        <topology evidence="13">Single-pass type IV membrane protein</topology>
    </subcellularLocation>
</comment>
<comment type="similarity">
    <text evidence="16">Belongs to the SLMAP family.</text>
</comment>
<keyword evidence="11 21" id="KW-0472">Membrane</keyword>
<keyword evidence="4" id="KW-0963">Cytoplasm</keyword>
<dbReference type="InterPro" id="IPR000253">
    <property type="entry name" value="FHA_dom"/>
</dbReference>
<evidence type="ECO:0000256" key="17">
    <source>
        <dbReference type="ARBA" id="ARBA00066015"/>
    </source>
</evidence>
<evidence type="ECO:0000256" key="2">
    <source>
        <dbReference type="ARBA" id="ARBA00004389"/>
    </source>
</evidence>
<dbReference type="GO" id="GO:0005813">
    <property type="term" value="C:centrosome"/>
    <property type="evidence" value="ECO:0007669"/>
    <property type="project" value="UniProtKB-SubCell"/>
</dbReference>
<feature type="coiled-coil region" evidence="19">
    <location>
        <begin position="172"/>
        <end position="199"/>
    </location>
</feature>
<keyword evidence="6 21" id="KW-0812">Transmembrane</keyword>
<feature type="compositionally biased region" description="Basic and acidic residues" evidence="20">
    <location>
        <begin position="432"/>
        <end position="441"/>
    </location>
</feature>
<dbReference type="FunFam" id="2.60.200.20:FF:000003">
    <property type="entry name" value="sarcolemmal membrane-associated protein isoform X2"/>
    <property type="match status" value="1"/>
</dbReference>
<dbReference type="SUPFAM" id="SSF49879">
    <property type="entry name" value="SMAD/FHA domain"/>
    <property type="match status" value="1"/>
</dbReference>
<evidence type="ECO:0000256" key="9">
    <source>
        <dbReference type="ARBA" id="ARBA00023054"/>
    </source>
</evidence>
<evidence type="ECO:0000313" key="24">
    <source>
        <dbReference type="Proteomes" id="UP000694423"/>
    </source>
</evidence>
<dbReference type="InterPro" id="IPR008984">
    <property type="entry name" value="SMAD_FHA_dom_sf"/>
</dbReference>
<gene>
    <name evidence="23" type="primary">SLMAP</name>
</gene>
<evidence type="ECO:0000256" key="12">
    <source>
        <dbReference type="ARBA" id="ARBA00023212"/>
    </source>
</evidence>
<evidence type="ECO:0000313" key="23">
    <source>
        <dbReference type="Ensembl" id="ENSDNVP00000016400.1"/>
    </source>
</evidence>
<reference evidence="23" key="1">
    <citation type="submission" date="2025-08" db="UniProtKB">
        <authorList>
            <consortium name="Ensembl"/>
        </authorList>
    </citation>
    <scope>IDENTIFICATION</scope>
</reference>
<keyword evidence="3" id="KW-1003">Cell membrane</keyword>
<evidence type="ECO:0000256" key="19">
    <source>
        <dbReference type="SAM" id="Coils"/>
    </source>
</evidence>
<feature type="coiled-coil region" evidence="19">
    <location>
        <begin position="265"/>
        <end position="387"/>
    </location>
</feature>
<keyword evidence="7" id="KW-0256">Endoplasmic reticulum</keyword>
<evidence type="ECO:0000256" key="14">
    <source>
        <dbReference type="ARBA" id="ARBA00057671"/>
    </source>
</evidence>
<proteinExistence type="inferred from homology"/>
<feature type="transmembrane region" description="Helical" evidence="21">
    <location>
        <begin position="755"/>
        <end position="776"/>
    </location>
</feature>
<dbReference type="GO" id="GO:1900825">
    <property type="term" value="P:regulation of membrane depolarization during cardiac muscle cell action potential"/>
    <property type="evidence" value="ECO:0007669"/>
    <property type="project" value="TreeGrafter"/>
</dbReference>
<dbReference type="GO" id="GO:0031966">
    <property type="term" value="C:mitochondrial membrane"/>
    <property type="evidence" value="ECO:0007669"/>
    <property type="project" value="UniProtKB-SubCell"/>
</dbReference>
<dbReference type="CDD" id="cd22679">
    <property type="entry name" value="FHA_SLMAP"/>
    <property type="match status" value="1"/>
</dbReference>
<evidence type="ECO:0000256" key="11">
    <source>
        <dbReference type="ARBA" id="ARBA00023136"/>
    </source>
</evidence>
<comment type="function">
    <text evidence="14">Associates with the striatin-interacting phosphatase and kinase (STRIPAK) core complex, forming the extended (SIKE1:SLMAP)STRIPAK complex. The (SIKE1:SLMAP)STRIPAK complex dephosphorylates STK3 leading to the inhibition of Hippo signaling and the control of cell growth. May play a role during myoblast fusion.</text>
</comment>
<dbReference type="GO" id="GO:0005789">
    <property type="term" value="C:endoplasmic reticulum membrane"/>
    <property type="evidence" value="ECO:0007669"/>
    <property type="project" value="UniProtKB-SubCell"/>
</dbReference>
<organism evidence="23 24">
    <name type="scientific">Dromaius novaehollandiae</name>
    <name type="common">Emu</name>
    <dbReference type="NCBI Taxonomy" id="8790"/>
    <lineage>
        <taxon>Eukaryota</taxon>
        <taxon>Metazoa</taxon>
        <taxon>Chordata</taxon>
        <taxon>Craniata</taxon>
        <taxon>Vertebrata</taxon>
        <taxon>Euteleostomi</taxon>
        <taxon>Archelosauria</taxon>
        <taxon>Archosauria</taxon>
        <taxon>Dinosauria</taxon>
        <taxon>Saurischia</taxon>
        <taxon>Theropoda</taxon>
        <taxon>Coelurosauria</taxon>
        <taxon>Aves</taxon>
        <taxon>Palaeognathae</taxon>
        <taxon>Casuariiformes</taxon>
        <taxon>Dromaiidae</taxon>
        <taxon>Dromaius</taxon>
    </lineage>
</organism>
<evidence type="ECO:0000256" key="16">
    <source>
        <dbReference type="ARBA" id="ARBA00061687"/>
    </source>
</evidence>